<feature type="transmembrane region" description="Helical" evidence="1">
    <location>
        <begin position="142"/>
        <end position="163"/>
    </location>
</feature>
<organism evidence="2 3">
    <name type="scientific">Rubripirellula obstinata</name>
    <dbReference type="NCBI Taxonomy" id="406547"/>
    <lineage>
        <taxon>Bacteria</taxon>
        <taxon>Pseudomonadati</taxon>
        <taxon>Planctomycetota</taxon>
        <taxon>Planctomycetia</taxon>
        <taxon>Pirellulales</taxon>
        <taxon>Pirellulaceae</taxon>
        <taxon>Rubripirellula</taxon>
    </lineage>
</organism>
<evidence type="ECO:0000313" key="2">
    <source>
        <dbReference type="EMBL" id="KAA1262483.1"/>
    </source>
</evidence>
<dbReference type="NCBIfam" id="TIGR02595">
    <property type="entry name" value="PEP_CTERM"/>
    <property type="match status" value="1"/>
</dbReference>
<dbReference type="AlphaFoldDB" id="A0A5B1CSU8"/>
<dbReference type="InterPro" id="IPR013424">
    <property type="entry name" value="Ice-binding_C"/>
</dbReference>
<proteinExistence type="predicted"/>
<evidence type="ECO:0000313" key="3">
    <source>
        <dbReference type="Proteomes" id="UP000322699"/>
    </source>
</evidence>
<reference evidence="2 3" key="1">
    <citation type="submission" date="2019-08" db="EMBL/GenBank/DDBJ databases">
        <title>Deep-cultivation of Planctomycetes and their phenomic and genomic characterization uncovers novel biology.</title>
        <authorList>
            <person name="Wiegand S."/>
            <person name="Jogler M."/>
            <person name="Boedeker C."/>
            <person name="Pinto D."/>
            <person name="Vollmers J."/>
            <person name="Rivas-Marin E."/>
            <person name="Kohn T."/>
            <person name="Peeters S.H."/>
            <person name="Heuer A."/>
            <person name="Rast P."/>
            <person name="Oberbeckmann S."/>
            <person name="Bunk B."/>
            <person name="Jeske O."/>
            <person name="Meyerdierks A."/>
            <person name="Storesund J.E."/>
            <person name="Kallscheuer N."/>
            <person name="Luecker S."/>
            <person name="Lage O.M."/>
            <person name="Pohl T."/>
            <person name="Merkel B.J."/>
            <person name="Hornburger P."/>
            <person name="Mueller R.-W."/>
            <person name="Bruemmer F."/>
            <person name="Labrenz M."/>
            <person name="Spormann A.M."/>
            <person name="Op Den Camp H."/>
            <person name="Overmann J."/>
            <person name="Amann R."/>
            <person name="Jetten M.S.M."/>
            <person name="Mascher T."/>
            <person name="Medema M.H."/>
            <person name="Devos D.P."/>
            <person name="Kaster A.-K."/>
            <person name="Ovreas L."/>
            <person name="Rohde M."/>
            <person name="Galperin M.Y."/>
            <person name="Jogler C."/>
        </authorList>
    </citation>
    <scope>NUCLEOTIDE SEQUENCE [LARGE SCALE GENOMIC DNA]</scope>
    <source>
        <strain evidence="2 3">LF1</strain>
    </source>
</reference>
<evidence type="ECO:0008006" key="4">
    <source>
        <dbReference type="Google" id="ProtNLM"/>
    </source>
</evidence>
<dbReference type="Proteomes" id="UP000322699">
    <property type="component" value="Unassembled WGS sequence"/>
</dbReference>
<keyword evidence="1" id="KW-0812">Transmembrane</keyword>
<gene>
    <name evidence="2" type="ORF">LF1_50480</name>
</gene>
<accession>A0A5B1CSU8</accession>
<sequence>MLGSNDKPLDFETQKNYHLVVPLGICAHLAKASIFKFDHDSAFLFSAPFWLLFSFFAPPPLDFRFRPFCFSFPPFLSFFGGFLPHLLRSSFYFAGTRLIELYLLIIQDRLTFPVSHARRTGIVDQFHNTCNFFGDNLMRLRLVTLFASFAFCAILTTSLHGALVVTSENFNDPGAAEPGGETNFGFEITIADWGESVNVNGTGGAFNDFLGAGSSFTGLNGNAAGLSTAGYIYREIGTQDSFLSIGVSGISLTRDNGQRNTIGVELFSLPASDPFAFAEVGNDIADEANAVSLGEFVSSDPANMIGATAPFSFSYDVSGVANGDRLFVRLRNTGLIQGQNAPSLGYVDNLAFTAVVIPEPSSFLAIGLVGIASFTRRKR</sequence>
<evidence type="ECO:0000256" key="1">
    <source>
        <dbReference type="SAM" id="Phobius"/>
    </source>
</evidence>
<name>A0A5B1CSU8_9BACT</name>
<feature type="transmembrane region" description="Helical" evidence="1">
    <location>
        <begin position="65"/>
        <end position="87"/>
    </location>
</feature>
<comment type="caution">
    <text evidence="2">The sequence shown here is derived from an EMBL/GenBank/DDBJ whole genome shotgun (WGS) entry which is preliminary data.</text>
</comment>
<keyword evidence="3" id="KW-1185">Reference proteome</keyword>
<protein>
    <recommendedName>
        <fullName evidence="4">PEP-CTERM protein-sorting domain-containing protein</fullName>
    </recommendedName>
</protein>
<keyword evidence="1" id="KW-1133">Transmembrane helix</keyword>
<feature type="transmembrane region" description="Helical" evidence="1">
    <location>
        <begin position="350"/>
        <end position="374"/>
    </location>
</feature>
<dbReference type="EMBL" id="VRLW01000001">
    <property type="protein sequence ID" value="KAA1262483.1"/>
    <property type="molecule type" value="Genomic_DNA"/>
</dbReference>
<feature type="transmembrane region" description="Helical" evidence="1">
    <location>
        <begin position="41"/>
        <end position="59"/>
    </location>
</feature>
<keyword evidence="1" id="KW-0472">Membrane</keyword>